<organism evidence="1 2">
    <name type="scientific">Trifolium medium</name>
    <dbReference type="NCBI Taxonomy" id="97028"/>
    <lineage>
        <taxon>Eukaryota</taxon>
        <taxon>Viridiplantae</taxon>
        <taxon>Streptophyta</taxon>
        <taxon>Embryophyta</taxon>
        <taxon>Tracheophyta</taxon>
        <taxon>Spermatophyta</taxon>
        <taxon>Magnoliopsida</taxon>
        <taxon>eudicotyledons</taxon>
        <taxon>Gunneridae</taxon>
        <taxon>Pentapetalae</taxon>
        <taxon>rosids</taxon>
        <taxon>fabids</taxon>
        <taxon>Fabales</taxon>
        <taxon>Fabaceae</taxon>
        <taxon>Papilionoideae</taxon>
        <taxon>50 kb inversion clade</taxon>
        <taxon>NPAAA clade</taxon>
        <taxon>Hologalegina</taxon>
        <taxon>IRL clade</taxon>
        <taxon>Trifolieae</taxon>
        <taxon>Trifolium</taxon>
    </lineage>
</organism>
<evidence type="ECO:0000313" key="1">
    <source>
        <dbReference type="EMBL" id="MCI82662.1"/>
    </source>
</evidence>
<reference evidence="1 2" key="1">
    <citation type="journal article" date="2018" name="Front. Plant Sci.">
        <title>Red Clover (Trifolium pratense) and Zigzag Clover (T. medium) - A Picture of Genomic Similarities and Differences.</title>
        <authorList>
            <person name="Dluhosova J."/>
            <person name="Istvanek J."/>
            <person name="Nedelnik J."/>
            <person name="Repkova J."/>
        </authorList>
    </citation>
    <scope>NUCLEOTIDE SEQUENCE [LARGE SCALE GENOMIC DNA]</scope>
    <source>
        <strain evidence="2">cv. 10/8</strain>
        <tissue evidence="1">Leaf</tissue>
    </source>
</reference>
<comment type="caution">
    <text evidence="1">The sequence shown here is derived from an EMBL/GenBank/DDBJ whole genome shotgun (WGS) entry which is preliminary data.</text>
</comment>
<name>A0A392V5D9_9FABA</name>
<dbReference type="EMBL" id="LXQA011048844">
    <property type="protein sequence ID" value="MCI82662.1"/>
    <property type="molecule type" value="Genomic_DNA"/>
</dbReference>
<dbReference type="Proteomes" id="UP000265520">
    <property type="component" value="Unassembled WGS sequence"/>
</dbReference>
<dbReference type="AlphaFoldDB" id="A0A392V5D9"/>
<accession>A0A392V5D9</accession>
<protein>
    <submittedName>
        <fullName evidence="1">Uncharacterized protein</fullName>
    </submittedName>
</protein>
<sequence>VVKEVSPYGAVELTDLGASRTFKVTGQRLKLYEGGEIPTERISLSLTDN</sequence>
<evidence type="ECO:0000313" key="2">
    <source>
        <dbReference type="Proteomes" id="UP000265520"/>
    </source>
</evidence>
<keyword evidence="2" id="KW-1185">Reference proteome</keyword>
<proteinExistence type="predicted"/>
<feature type="non-terminal residue" evidence="1">
    <location>
        <position position="1"/>
    </location>
</feature>